<dbReference type="Proteomes" id="UP000284614">
    <property type="component" value="Unassembled WGS sequence"/>
</dbReference>
<accession>A0A413JXY4</accession>
<dbReference type="GO" id="GO:0016757">
    <property type="term" value="F:glycosyltransferase activity"/>
    <property type="evidence" value="ECO:0007669"/>
    <property type="project" value="InterPro"/>
</dbReference>
<dbReference type="InterPro" id="IPR001296">
    <property type="entry name" value="Glyco_trans_1"/>
</dbReference>
<dbReference type="SUPFAM" id="SSF53756">
    <property type="entry name" value="UDP-Glycosyltransferase/glycogen phosphorylase"/>
    <property type="match status" value="1"/>
</dbReference>
<sequence length="374" mass="43080">MNILHVSDIDVSSCGGGMNTVIPELIMRQLLYDSTLNETLFITRKKYKIAKQIPYFICFMEGNFLKYLQKSDLLVFHSVYNLKFILLYFFCKKNKLPYLIVSHGGLSKVALKKGMIKKKLFKFLFLNRFVKDATALCFTSLEEQLSSVYTDKKYIIVPNPIQISNYSYRLDVNNNDEVKMIFLSKIDFYYKGLDVLFDALNIIKEDIVNENVFLSFYGYGKNKEVDVENINSTEKDILKLILRIKELNIGERIKYCGPVFGHQKMEVLKNSDIYVLTSRSEAMPLSISEALSVGTPCLVTHGTNMSNLIEQYKAGWSSSLNKEDLAFNILKAIKEYKDSPVTFRKSARVLYEYNSSIDVGKVSIDQYKTILEEK</sequence>
<evidence type="ECO:0000313" key="2">
    <source>
        <dbReference type="EMBL" id="RGY68233.1"/>
    </source>
</evidence>
<name>A0A413JXY4_BACFG</name>
<comment type="caution">
    <text evidence="2">The sequence shown here is derived from an EMBL/GenBank/DDBJ whole genome shotgun (WGS) entry which is preliminary data.</text>
</comment>
<organism evidence="2 3">
    <name type="scientific">Bacteroides fragilis</name>
    <dbReference type="NCBI Taxonomy" id="817"/>
    <lineage>
        <taxon>Bacteria</taxon>
        <taxon>Pseudomonadati</taxon>
        <taxon>Bacteroidota</taxon>
        <taxon>Bacteroidia</taxon>
        <taxon>Bacteroidales</taxon>
        <taxon>Bacteroidaceae</taxon>
        <taxon>Bacteroides</taxon>
    </lineage>
</organism>
<dbReference type="Gene3D" id="3.40.50.2000">
    <property type="entry name" value="Glycogen Phosphorylase B"/>
    <property type="match status" value="2"/>
</dbReference>
<proteinExistence type="predicted"/>
<dbReference type="Pfam" id="PF00534">
    <property type="entry name" value="Glycos_transf_1"/>
    <property type="match status" value="1"/>
</dbReference>
<evidence type="ECO:0000313" key="3">
    <source>
        <dbReference type="Proteomes" id="UP000284614"/>
    </source>
</evidence>
<dbReference type="AlphaFoldDB" id="A0A413JXY4"/>
<keyword evidence="2" id="KW-0808">Transferase</keyword>
<dbReference type="PANTHER" id="PTHR12526">
    <property type="entry name" value="GLYCOSYLTRANSFERASE"/>
    <property type="match status" value="1"/>
</dbReference>
<dbReference type="EMBL" id="QSDG01000010">
    <property type="protein sequence ID" value="RGY68233.1"/>
    <property type="molecule type" value="Genomic_DNA"/>
</dbReference>
<dbReference type="RefSeq" id="WP_005819090.1">
    <property type="nucleotide sequence ID" value="NZ_CAXSXC010000014.1"/>
</dbReference>
<evidence type="ECO:0000259" key="1">
    <source>
        <dbReference type="Pfam" id="PF00534"/>
    </source>
</evidence>
<protein>
    <submittedName>
        <fullName evidence="2">Glycosyltransferase</fullName>
    </submittedName>
</protein>
<reference evidence="2 3" key="1">
    <citation type="submission" date="2018-08" db="EMBL/GenBank/DDBJ databases">
        <title>A genome reference for cultivated species of the human gut microbiota.</title>
        <authorList>
            <person name="Zou Y."/>
            <person name="Xue W."/>
            <person name="Luo G."/>
        </authorList>
    </citation>
    <scope>NUCLEOTIDE SEQUENCE [LARGE SCALE GENOMIC DNA]</scope>
    <source>
        <strain evidence="2 3">OF01-1</strain>
    </source>
</reference>
<gene>
    <name evidence="2" type="ORF">DXA27_12490</name>
</gene>
<feature type="domain" description="Glycosyl transferase family 1" evidence="1">
    <location>
        <begin position="174"/>
        <end position="347"/>
    </location>
</feature>